<sequence>MAVVNGDEAGVPEGAQSRPISSIVIITAVQSQALPLAEKFQLVEDAALSAEGFPWVRYSGVYKNLCLNVIWLGKDLALGVDSVGTVSAALVAYASIQALKPDLIINAGTAGGLKSKGATIGDVFLPSHVAFHDRRNPLPVCDLYCIGTRQAFSTPDLLKELNLKAGKLSTGNSLDICPQDEKLITANDAAVKDMEGAAIAYVADLLKIPIIFIKAVSYIVHDEKPDSDNYLKNLMGGSVALDEAVVRAIEFTNGKRLSEL</sequence>
<dbReference type="PANTHER" id="PTHR46994">
    <property type="entry name" value="5'-METHYLTHIOADENOSINE/S-ADENOSYLHOMOCYSTEINE NUCLEOSIDASE 1"/>
    <property type="match status" value="1"/>
</dbReference>
<reference evidence="4" key="3">
    <citation type="journal article" date="2020" name="Plant Biotechnol. J.">
        <title>The pomegranate (Punica granatum L.) draft genome dissects genetic divergence between soft- and hard-seeded cultivars.</title>
        <authorList>
            <person name="Luo X."/>
            <person name="Li H."/>
            <person name="Wu Z."/>
            <person name="Yao W."/>
            <person name="Zhao P."/>
            <person name="Cao D."/>
            <person name="Yu H."/>
            <person name="Li K."/>
            <person name="Poudel K."/>
            <person name="Zhao D."/>
            <person name="Zhang F."/>
            <person name="Xia X."/>
            <person name="Chen L."/>
            <person name="Wang Q."/>
            <person name="Jing D."/>
            <person name="Cao S."/>
        </authorList>
    </citation>
    <scope>NUCLEOTIDE SEQUENCE [LARGE SCALE GENOMIC DNA]</scope>
</reference>
<protein>
    <submittedName>
        <fullName evidence="5">5'-methylthioadenosine/S-adenosylhomocysteine nucleosidase 1-like isoform X1</fullName>
    </submittedName>
</protein>
<dbReference type="InterPro" id="IPR035994">
    <property type="entry name" value="Nucleoside_phosphorylase_sf"/>
</dbReference>
<dbReference type="GeneID" id="116205118"/>
<dbReference type="RefSeq" id="XP_031393466.1">
    <property type="nucleotide sequence ID" value="XM_031537606.1"/>
</dbReference>
<dbReference type="PANTHER" id="PTHR46994:SF1">
    <property type="entry name" value="5'-METHYLTHIOADENOSINE NUCLEOSIDASE"/>
    <property type="match status" value="1"/>
</dbReference>
<dbReference type="AlphaFoldDB" id="A0A218XGT0"/>
<dbReference type="EMBL" id="MTKT01001810">
    <property type="protein sequence ID" value="OWM83936.1"/>
    <property type="molecule type" value="Genomic_DNA"/>
</dbReference>
<name>A0A218XGT0_PUNGR</name>
<dbReference type="Proteomes" id="UP000197138">
    <property type="component" value="Unassembled WGS sequence"/>
</dbReference>
<evidence type="ECO:0000313" key="4">
    <source>
        <dbReference type="Proteomes" id="UP000515151"/>
    </source>
</evidence>
<reference evidence="2" key="2">
    <citation type="submission" date="2017-06" db="EMBL/GenBank/DDBJ databases">
        <title>The pomegranate genome and the genomics of punicalagin biosynthesis.</title>
        <authorList>
            <person name="Xu C."/>
        </authorList>
    </citation>
    <scope>NUCLEOTIDE SEQUENCE [LARGE SCALE GENOMIC DNA]</scope>
    <source>
        <tissue evidence="2">Fresh leaf</tissue>
    </source>
</reference>
<dbReference type="Pfam" id="PF01048">
    <property type="entry name" value="PNP_UDP_1"/>
    <property type="match status" value="1"/>
</dbReference>
<reference evidence="3" key="1">
    <citation type="journal article" date="2017" name="Plant J.">
        <title>The pomegranate (Punica granatum L.) genome and the genomics of punicalagin biosynthesis.</title>
        <authorList>
            <person name="Qin G."/>
            <person name="Xu C."/>
            <person name="Ming R."/>
            <person name="Tang H."/>
            <person name="Guyot R."/>
            <person name="Kramer E.M."/>
            <person name="Hu Y."/>
            <person name="Yi X."/>
            <person name="Qi Y."/>
            <person name="Xu X."/>
            <person name="Gao Z."/>
            <person name="Pan H."/>
            <person name="Jian J."/>
            <person name="Tian Y."/>
            <person name="Yue Z."/>
            <person name="Xu Y."/>
        </authorList>
    </citation>
    <scope>NUCLEOTIDE SEQUENCE [LARGE SCALE GENOMIC DNA]</scope>
    <source>
        <strain evidence="3">cv. Dabenzi</strain>
    </source>
</reference>
<gene>
    <name evidence="5" type="primary">LOC116205118</name>
    <name evidence="2" type="ORF">CDL15_Pgr004367</name>
</gene>
<dbReference type="GO" id="GO:0008930">
    <property type="term" value="F:methylthioadenosine nucleosidase activity"/>
    <property type="evidence" value="ECO:0007669"/>
    <property type="project" value="InterPro"/>
</dbReference>
<feature type="domain" description="Nucleoside phosphorylase" evidence="1">
    <location>
        <begin position="23"/>
        <end position="223"/>
    </location>
</feature>
<dbReference type="InterPro" id="IPR044580">
    <property type="entry name" value="MTAN"/>
</dbReference>
<dbReference type="CDD" id="cd09008">
    <property type="entry name" value="MTAN"/>
    <property type="match status" value="1"/>
</dbReference>
<dbReference type="GO" id="GO:0009116">
    <property type="term" value="P:nucleoside metabolic process"/>
    <property type="evidence" value="ECO:0007669"/>
    <property type="project" value="InterPro"/>
</dbReference>
<evidence type="ECO:0000313" key="3">
    <source>
        <dbReference type="Proteomes" id="UP000197138"/>
    </source>
</evidence>
<evidence type="ECO:0000313" key="2">
    <source>
        <dbReference type="EMBL" id="OWM83936.1"/>
    </source>
</evidence>
<evidence type="ECO:0000313" key="5">
    <source>
        <dbReference type="RefSeq" id="XP_031393466.1"/>
    </source>
</evidence>
<dbReference type="OrthoDB" id="1153057at2759"/>
<dbReference type="InterPro" id="IPR000845">
    <property type="entry name" value="Nucleoside_phosphorylase_d"/>
</dbReference>
<organism evidence="2 3">
    <name type="scientific">Punica granatum</name>
    <name type="common">Pomegranate</name>
    <dbReference type="NCBI Taxonomy" id="22663"/>
    <lineage>
        <taxon>Eukaryota</taxon>
        <taxon>Viridiplantae</taxon>
        <taxon>Streptophyta</taxon>
        <taxon>Embryophyta</taxon>
        <taxon>Tracheophyta</taxon>
        <taxon>Spermatophyta</taxon>
        <taxon>Magnoliopsida</taxon>
        <taxon>eudicotyledons</taxon>
        <taxon>Gunneridae</taxon>
        <taxon>Pentapetalae</taxon>
        <taxon>rosids</taxon>
        <taxon>malvids</taxon>
        <taxon>Myrtales</taxon>
        <taxon>Lythraceae</taxon>
        <taxon>Punica</taxon>
    </lineage>
</organism>
<keyword evidence="4" id="KW-1185">Reference proteome</keyword>
<dbReference type="Proteomes" id="UP000515151">
    <property type="component" value="Chromosome 4"/>
</dbReference>
<reference evidence="5" key="4">
    <citation type="submission" date="2025-04" db="UniProtKB">
        <authorList>
            <consortium name="RefSeq"/>
        </authorList>
    </citation>
    <scope>IDENTIFICATION</scope>
    <source>
        <tissue evidence="5">Leaf</tissue>
    </source>
</reference>
<evidence type="ECO:0000259" key="1">
    <source>
        <dbReference type="Pfam" id="PF01048"/>
    </source>
</evidence>
<dbReference type="SUPFAM" id="SSF53167">
    <property type="entry name" value="Purine and uridine phosphorylases"/>
    <property type="match status" value="1"/>
</dbReference>
<dbReference type="GO" id="GO:0019509">
    <property type="term" value="P:L-methionine salvage from methylthioadenosine"/>
    <property type="evidence" value="ECO:0007669"/>
    <property type="project" value="InterPro"/>
</dbReference>
<proteinExistence type="predicted"/>
<accession>A0A218XGT0</accession>
<dbReference type="Gene3D" id="3.40.50.1580">
    <property type="entry name" value="Nucleoside phosphorylase domain"/>
    <property type="match status" value="1"/>
</dbReference>